<proteinExistence type="predicted"/>
<gene>
    <name evidence="1" type="ORF">UFOVP1193_30</name>
</gene>
<protein>
    <submittedName>
        <fullName evidence="1">Uncharacterized protein</fullName>
    </submittedName>
</protein>
<accession>A0A6J5R282</accession>
<dbReference type="EMBL" id="LR797156">
    <property type="protein sequence ID" value="CAB4190032.1"/>
    <property type="molecule type" value="Genomic_DNA"/>
</dbReference>
<name>A0A6J5R282_9CAUD</name>
<organism evidence="1">
    <name type="scientific">uncultured Caudovirales phage</name>
    <dbReference type="NCBI Taxonomy" id="2100421"/>
    <lineage>
        <taxon>Viruses</taxon>
        <taxon>Duplodnaviria</taxon>
        <taxon>Heunggongvirae</taxon>
        <taxon>Uroviricota</taxon>
        <taxon>Caudoviricetes</taxon>
        <taxon>Peduoviridae</taxon>
        <taxon>Maltschvirus</taxon>
        <taxon>Maltschvirus maltsch</taxon>
    </lineage>
</organism>
<reference evidence="1" key="1">
    <citation type="submission" date="2020-05" db="EMBL/GenBank/DDBJ databases">
        <authorList>
            <person name="Chiriac C."/>
            <person name="Salcher M."/>
            <person name="Ghai R."/>
            <person name="Kavagutti S V."/>
        </authorList>
    </citation>
    <scope>NUCLEOTIDE SEQUENCE</scope>
</reference>
<evidence type="ECO:0000313" key="1">
    <source>
        <dbReference type="EMBL" id="CAB4190032.1"/>
    </source>
</evidence>
<sequence>MAYPNAKIYHMASKINQDGGVSALCYAKPKAINLRSASWTNRRTAVTCPKCQRILAGMAYDSSKTLTEQ</sequence>